<reference evidence="1 2" key="1">
    <citation type="journal article" date="2019" name="Mol. Biol. Evol.">
        <title>Blast fungal genomes show frequent chromosomal changes, gene gains and losses, and effector gene turnover.</title>
        <authorList>
            <person name="Gomez Luciano L.B."/>
            <person name="Jason Tsai I."/>
            <person name="Chuma I."/>
            <person name="Tosa Y."/>
            <person name="Chen Y.H."/>
            <person name="Li J.Y."/>
            <person name="Li M.Y."/>
            <person name="Jade Lu M.Y."/>
            <person name="Nakayashiki H."/>
            <person name="Li W.H."/>
        </authorList>
    </citation>
    <scope>NUCLEOTIDE SEQUENCE [LARGE SCALE GENOMIC DNA]</scope>
    <source>
        <strain evidence="1">MZ5-1-6</strain>
    </source>
</reference>
<gene>
    <name evidence="1" type="ORF">PoMZ_03067</name>
</gene>
<sequence length="123" mass="13253">MLSSAVMMLTRTVKTTTIPGYKAQYIGLSTTFLFSKTKSIILQLVTTGPPQTSHQTTDDMPGKKPACVLTQGLRDHVGFADGSEYDLAGRTRPRTTKCADLVLGGNTTTLADLPEKFSTLTLL</sequence>
<name>A0A4P7NAQ1_PYROR</name>
<dbReference type="Proteomes" id="UP000294847">
    <property type="component" value="Chromosome 3"/>
</dbReference>
<proteinExistence type="predicted"/>
<dbReference type="EMBL" id="CP034206">
    <property type="protein sequence ID" value="QBZ58126.1"/>
    <property type="molecule type" value="Genomic_DNA"/>
</dbReference>
<protein>
    <submittedName>
        <fullName evidence="1">Uncharacterized protein</fullName>
    </submittedName>
</protein>
<accession>A0A4P7NAQ1</accession>
<organism evidence="1 2">
    <name type="scientific">Pyricularia oryzae</name>
    <name type="common">Rice blast fungus</name>
    <name type="synonym">Magnaporthe oryzae</name>
    <dbReference type="NCBI Taxonomy" id="318829"/>
    <lineage>
        <taxon>Eukaryota</taxon>
        <taxon>Fungi</taxon>
        <taxon>Dikarya</taxon>
        <taxon>Ascomycota</taxon>
        <taxon>Pezizomycotina</taxon>
        <taxon>Sordariomycetes</taxon>
        <taxon>Sordariomycetidae</taxon>
        <taxon>Magnaporthales</taxon>
        <taxon>Pyriculariaceae</taxon>
        <taxon>Pyricularia</taxon>
    </lineage>
</organism>
<evidence type="ECO:0000313" key="1">
    <source>
        <dbReference type="EMBL" id="QBZ58126.1"/>
    </source>
</evidence>
<evidence type="ECO:0000313" key="2">
    <source>
        <dbReference type="Proteomes" id="UP000294847"/>
    </source>
</evidence>
<dbReference type="AlphaFoldDB" id="A0A4P7NAQ1"/>